<comment type="caution">
    <text evidence="2">The sequence shown here is derived from an EMBL/GenBank/DDBJ whole genome shotgun (WGS) entry which is preliminary data.</text>
</comment>
<proteinExistence type="predicted"/>
<dbReference type="OrthoDB" id="8390667at2"/>
<evidence type="ECO:0000256" key="1">
    <source>
        <dbReference type="SAM" id="Phobius"/>
    </source>
</evidence>
<evidence type="ECO:0000313" key="3">
    <source>
        <dbReference type="Proteomes" id="UP000068164"/>
    </source>
</evidence>
<dbReference type="RefSeq" id="WP_018857488.1">
    <property type="nucleotide sequence ID" value="NZ_JBBNAS010000324.1"/>
</dbReference>
<keyword evidence="1" id="KW-0812">Transmembrane</keyword>
<reference evidence="2 3" key="1">
    <citation type="submission" date="2015-11" db="EMBL/GenBank/DDBJ databases">
        <title>Draft Genome Sequence of the Strain BR 10423 (Rhizobium sp.) isolated from nodules of Mimosa pudica.</title>
        <authorList>
            <person name="Barauna A.C."/>
            <person name="Zilli J.E."/>
            <person name="Simoes-Araujo J.L."/>
            <person name="Reis V.M."/>
            <person name="James E.K."/>
            <person name="Reis F.B.Jr."/>
            <person name="Rouws L.F."/>
            <person name="Passos S.R."/>
            <person name="Gois S.R."/>
        </authorList>
    </citation>
    <scope>NUCLEOTIDE SEQUENCE [LARGE SCALE GENOMIC DNA]</scope>
    <source>
        <strain evidence="2 3">BR10423</strain>
    </source>
</reference>
<feature type="transmembrane region" description="Helical" evidence="1">
    <location>
        <begin position="6"/>
        <end position="27"/>
    </location>
</feature>
<dbReference type="AlphaFoldDB" id="A0A109J5N8"/>
<evidence type="ECO:0000313" key="2">
    <source>
        <dbReference type="EMBL" id="KWV42821.1"/>
    </source>
</evidence>
<sequence length="51" mass="6065">MTHQEYVFAAYALAFSVMFAMAAKVWITSRSYRRQVEALAVVRRRPNREER</sequence>
<keyword evidence="1" id="KW-0472">Membrane</keyword>
<dbReference type="EMBL" id="LNCD01000133">
    <property type="protein sequence ID" value="KWV42821.1"/>
    <property type="molecule type" value="Genomic_DNA"/>
</dbReference>
<dbReference type="Proteomes" id="UP000068164">
    <property type="component" value="Unassembled WGS sequence"/>
</dbReference>
<keyword evidence="1" id="KW-1133">Transmembrane helix</keyword>
<protein>
    <submittedName>
        <fullName evidence="2">Heme transporter CcmD</fullName>
    </submittedName>
</protein>
<name>A0A109J5N8_9HYPH</name>
<gene>
    <name evidence="2" type="ORF">AS026_20415</name>
</gene>
<organism evidence="2 3">
    <name type="scientific">Rhizobium altiplani</name>
    <dbReference type="NCBI Taxonomy" id="1864509"/>
    <lineage>
        <taxon>Bacteria</taxon>
        <taxon>Pseudomonadati</taxon>
        <taxon>Pseudomonadota</taxon>
        <taxon>Alphaproteobacteria</taxon>
        <taxon>Hyphomicrobiales</taxon>
        <taxon>Rhizobiaceae</taxon>
        <taxon>Rhizobium/Agrobacterium group</taxon>
        <taxon>Rhizobium</taxon>
    </lineage>
</organism>
<accession>A0A109J5N8</accession>
<keyword evidence="3" id="KW-1185">Reference proteome</keyword>